<evidence type="ECO:0000313" key="2">
    <source>
        <dbReference type="EMBL" id="RHA43602.1"/>
    </source>
</evidence>
<feature type="transmembrane region" description="Helical" evidence="1">
    <location>
        <begin position="9"/>
        <end position="27"/>
    </location>
</feature>
<protein>
    <submittedName>
        <fullName evidence="2">DUF3180 domain-containing protein</fullName>
    </submittedName>
</protein>
<dbReference type="Pfam" id="PF11377">
    <property type="entry name" value="DUF3180"/>
    <property type="match status" value="1"/>
</dbReference>
<feature type="transmembrane region" description="Helical" evidence="1">
    <location>
        <begin position="116"/>
        <end position="136"/>
    </location>
</feature>
<keyword evidence="1" id="KW-0472">Membrane</keyword>
<reference evidence="2 3" key="1">
    <citation type="submission" date="2018-08" db="EMBL/GenBank/DDBJ databases">
        <title>Cellulomonas rhizosphaerae sp. nov., a novel actinomycete isolated from soil.</title>
        <authorList>
            <person name="Tian Y."/>
        </authorList>
    </citation>
    <scope>NUCLEOTIDE SEQUENCE [LARGE SCALE GENOMIC DNA]</scope>
    <source>
        <strain evidence="2 3">NEAU-TCZ24</strain>
    </source>
</reference>
<feature type="transmembrane region" description="Helical" evidence="1">
    <location>
        <begin position="80"/>
        <end position="104"/>
    </location>
</feature>
<evidence type="ECO:0000313" key="3">
    <source>
        <dbReference type="Proteomes" id="UP000283374"/>
    </source>
</evidence>
<accession>A0A413RNK8</accession>
<comment type="caution">
    <text evidence="2">The sequence shown here is derived from an EMBL/GenBank/DDBJ whole genome shotgun (WGS) entry which is preliminary data.</text>
</comment>
<sequence>MSRTHWRHLLAIALGIGAITWWLLTSIRDRGATLPDVSWLVGPVELLIAGVVLSMGWAVRQFLRGKRPTLDPIRAARTAVLAKAAAYTGALLVGWYGGQLVIWLGELDLPAGGERAWASGAAAAGALALAIVGLVVEGFCRIPPAEPKTEVGPSAT</sequence>
<dbReference type="EMBL" id="QWKP01000153">
    <property type="protein sequence ID" value="RHA43602.1"/>
    <property type="molecule type" value="Genomic_DNA"/>
</dbReference>
<feature type="transmembrane region" description="Helical" evidence="1">
    <location>
        <begin position="39"/>
        <end position="59"/>
    </location>
</feature>
<gene>
    <name evidence="2" type="ORF">D1825_05580</name>
</gene>
<name>A0A413RNK8_9CELL</name>
<dbReference type="OrthoDB" id="3257239at2"/>
<dbReference type="AlphaFoldDB" id="A0A413RNK8"/>
<evidence type="ECO:0000256" key="1">
    <source>
        <dbReference type="SAM" id="Phobius"/>
    </source>
</evidence>
<proteinExistence type="predicted"/>
<keyword evidence="1" id="KW-0812">Transmembrane</keyword>
<dbReference type="Proteomes" id="UP000283374">
    <property type="component" value="Unassembled WGS sequence"/>
</dbReference>
<dbReference type="InterPro" id="IPR021517">
    <property type="entry name" value="DUF3180"/>
</dbReference>
<organism evidence="2 3">
    <name type="scientific">Cellulomonas rhizosphaerae</name>
    <dbReference type="NCBI Taxonomy" id="2293719"/>
    <lineage>
        <taxon>Bacteria</taxon>
        <taxon>Bacillati</taxon>
        <taxon>Actinomycetota</taxon>
        <taxon>Actinomycetes</taxon>
        <taxon>Micrococcales</taxon>
        <taxon>Cellulomonadaceae</taxon>
        <taxon>Cellulomonas</taxon>
    </lineage>
</organism>
<keyword evidence="3" id="KW-1185">Reference proteome</keyword>
<keyword evidence="1" id="KW-1133">Transmembrane helix</keyword>